<protein>
    <submittedName>
        <fullName evidence="16">TIR domain-containing protein</fullName>
    </submittedName>
</protein>
<accession>A0A084WPQ1</accession>
<dbReference type="EMBL" id="ATLV01025119">
    <property type="status" value="NOT_ANNOTATED_CDS"/>
    <property type="molecule type" value="Genomic_DNA"/>
</dbReference>
<evidence type="ECO:0000313" key="15">
    <source>
        <dbReference type="EMBL" id="KFB52195.1"/>
    </source>
</evidence>
<keyword evidence="6" id="KW-0677">Repeat</keyword>
<evidence type="ECO:0000313" key="16">
    <source>
        <dbReference type="EnsemblMetazoa" id="ASIC020302-PA"/>
    </source>
</evidence>
<keyword evidence="8" id="KW-0520">NAD</keyword>
<dbReference type="AlphaFoldDB" id="A0A084WPQ1"/>
<dbReference type="GO" id="GO:0005886">
    <property type="term" value="C:plasma membrane"/>
    <property type="evidence" value="ECO:0007669"/>
    <property type="project" value="TreeGrafter"/>
</dbReference>
<evidence type="ECO:0000256" key="5">
    <source>
        <dbReference type="ARBA" id="ARBA00022729"/>
    </source>
</evidence>
<dbReference type="InterPro" id="IPR003591">
    <property type="entry name" value="Leu-rich_rpt_typical-subtyp"/>
</dbReference>
<dbReference type="PANTHER" id="PTHR24365:SF541">
    <property type="entry name" value="PROTEIN TOLL-RELATED"/>
    <property type="match status" value="1"/>
</dbReference>
<dbReference type="GO" id="GO:0007165">
    <property type="term" value="P:signal transduction"/>
    <property type="evidence" value="ECO:0007669"/>
    <property type="project" value="InterPro"/>
</dbReference>
<organism evidence="15">
    <name type="scientific">Anopheles sinensis</name>
    <name type="common">Mosquito</name>
    <dbReference type="NCBI Taxonomy" id="74873"/>
    <lineage>
        <taxon>Eukaryota</taxon>
        <taxon>Metazoa</taxon>
        <taxon>Ecdysozoa</taxon>
        <taxon>Arthropoda</taxon>
        <taxon>Hexapoda</taxon>
        <taxon>Insecta</taxon>
        <taxon>Pterygota</taxon>
        <taxon>Neoptera</taxon>
        <taxon>Endopterygota</taxon>
        <taxon>Diptera</taxon>
        <taxon>Nematocera</taxon>
        <taxon>Culicoidea</taxon>
        <taxon>Culicidae</taxon>
        <taxon>Anophelinae</taxon>
        <taxon>Anopheles</taxon>
    </lineage>
</organism>
<name>A0A084WPQ1_ANOSI</name>
<dbReference type="Gene3D" id="3.40.50.10140">
    <property type="entry name" value="Toll/interleukin-1 receptor homology (TIR) domain"/>
    <property type="match status" value="1"/>
</dbReference>
<dbReference type="InterPro" id="IPR025875">
    <property type="entry name" value="Leu-rich_rpt_4"/>
</dbReference>
<feature type="domain" description="TIR" evidence="14">
    <location>
        <begin position="591"/>
        <end position="727"/>
    </location>
</feature>
<dbReference type="PROSITE" id="PS51450">
    <property type="entry name" value="LRR"/>
    <property type="match status" value="2"/>
</dbReference>
<evidence type="ECO:0000256" key="8">
    <source>
        <dbReference type="ARBA" id="ARBA00023027"/>
    </source>
</evidence>
<dbReference type="Pfam" id="PF12799">
    <property type="entry name" value="LRR_4"/>
    <property type="match status" value="1"/>
</dbReference>
<keyword evidence="9 12" id="KW-0472">Membrane</keyword>
<dbReference type="Pfam" id="PF13676">
    <property type="entry name" value="TIR_2"/>
    <property type="match status" value="1"/>
</dbReference>
<dbReference type="SUPFAM" id="SSF52058">
    <property type="entry name" value="L domain-like"/>
    <property type="match status" value="1"/>
</dbReference>
<dbReference type="VEuPathDB" id="VectorBase:ASIS017832"/>
<dbReference type="SMART" id="SM00364">
    <property type="entry name" value="LRR_BAC"/>
    <property type="match status" value="4"/>
</dbReference>
<dbReference type="PRINTS" id="PR01537">
    <property type="entry name" value="INTRLKN1R1F"/>
</dbReference>
<evidence type="ECO:0000313" key="17">
    <source>
        <dbReference type="Proteomes" id="UP000030765"/>
    </source>
</evidence>
<evidence type="ECO:0000256" key="7">
    <source>
        <dbReference type="ARBA" id="ARBA00022989"/>
    </source>
</evidence>
<comment type="subcellular location">
    <subcellularLocation>
        <location evidence="1">Membrane</location>
        <topology evidence="1">Single-pass membrane protein</topology>
    </subcellularLocation>
</comment>
<dbReference type="PROSITE" id="PS50104">
    <property type="entry name" value="TIR"/>
    <property type="match status" value="1"/>
</dbReference>
<evidence type="ECO:0000256" key="10">
    <source>
        <dbReference type="ARBA" id="ARBA00023170"/>
    </source>
</evidence>
<evidence type="ECO:0000256" key="2">
    <source>
        <dbReference type="ARBA" id="ARBA00009634"/>
    </source>
</evidence>
<keyword evidence="17" id="KW-1185">Reference proteome</keyword>
<dbReference type="InterPro" id="IPR001611">
    <property type="entry name" value="Leu-rich_rpt"/>
</dbReference>
<dbReference type="STRING" id="74873.A0A084WPQ1"/>
<proteinExistence type="inferred from homology"/>
<dbReference type="GO" id="GO:0038023">
    <property type="term" value="F:signaling receptor activity"/>
    <property type="evidence" value="ECO:0007669"/>
    <property type="project" value="TreeGrafter"/>
</dbReference>
<evidence type="ECO:0000256" key="11">
    <source>
        <dbReference type="ARBA" id="ARBA00023180"/>
    </source>
</evidence>
<evidence type="ECO:0000256" key="12">
    <source>
        <dbReference type="SAM" id="Phobius"/>
    </source>
</evidence>
<dbReference type="SMART" id="SM00369">
    <property type="entry name" value="LRR_TYP"/>
    <property type="match status" value="5"/>
</dbReference>
<feature type="signal peptide" evidence="13">
    <location>
        <begin position="1"/>
        <end position="22"/>
    </location>
</feature>
<dbReference type="EnsemblMetazoa" id="ASIC020302-RA">
    <property type="protein sequence ID" value="ASIC020302-PA"/>
    <property type="gene ID" value="ASIC020302"/>
</dbReference>
<evidence type="ECO:0000259" key="14">
    <source>
        <dbReference type="PROSITE" id="PS50104"/>
    </source>
</evidence>
<dbReference type="FunFam" id="3.40.50.10140:FF:000020">
    <property type="entry name" value="Blast:Protein toll"/>
    <property type="match status" value="1"/>
</dbReference>
<dbReference type="VEuPathDB" id="VectorBase:ASIC020302"/>
<sequence length="815" mass="92888">MGVGVWQVCLPLLALLASLAQGSVTCPKECSKCTGTKVECPNFTLTLKDKHLDVRCNWRYDIYGSAYIKAYYFSDMAANSIKGLPFYDQLTFAKCAIPENRSLSDTLSMLGPLTNMKKLFFVENVDSAPLESVLFEGLDSLEILSLKNVTQHPIEASDLFKNIPHLKWLDLRQYDGDSLPADLLRPLQALKTLEYQQNAYIKELPPGWLSNLPQLDNCVIYGNGLTRLERFVGLPKLKKLSMRSNQLEELPEDLFSELPQLIELDMQRNHLTSLPDKLFGELTQLEMLDLSHNKLPLIPDTLLQNQSQLRSLNLGYNQLTSLNGFMPNLQTVDLSHNAIESLQFKQVLKWTKVSEVSLSALECDYIERDCPAECACQIRPEDGVLTVDCSARNLTTVPMLHIPQDNKYRAFELRLEDNLLETLPDKAVMSAWEMVHRLNVSNNRLDSLEVNNLPIQLQMLDVSGNRLRAFGEGVAQQLKHLQNVHLKANPWECTCGAEVLNFVQANSTRITDFEAMRCEDGETITMNLQNELCDNQWKVVAAICGIVAVFLAIAVVLVSFCYRYQHEVKVWLFTHNWLQWLTSEEELDKDKVYDAFVSYSHKDEEFITDFLVPKLESAPMNFRVCWHVRDFMPGEMISTQITKAVENSRRTIIVLSANYLESVWGQMEFKTAYLQSIEDKRNRVIAIIYDDIGNVEDLDQELRAYLRTNTYLRWGDPWFWDKLRYAMPHPKRVKGMQINNNMRHHIATIDKLELIKTLQNGRAPAGDGDASPAQESTPPIEHVVKEIDGPLAKLYAPPAPVFTISTAKLDLHAPE</sequence>
<evidence type="ECO:0000256" key="9">
    <source>
        <dbReference type="ARBA" id="ARBA00023136"/>
    </source>
</evidence>
<dbReference type="SMART" id="SM00255">
    <property type="entry name" value="TIR"/>
    <property type="match status" value="1"/>
</dbReference>
<dbReference type="SUPFAM" id="SSF52200">
    <property type="entry name" value="Toll/Interleukin receptor TIR domain"/>
    <property type="match status" value="1"/>
</dbReference>
<keyword evidence="7 12" id="KW-1133">Transmembrane helix</keyword>
<reference evidence="16" key="2">
    <citation type="submission" date="2020-05" db="UniProtKB">
        <authorList>
            <consortium name="EnsemblMetazoa"/>
        </authorList>
    </citation>
    <scope>IDENTIFICATION</scope>
</reference>
<dbReference type="Pfam" id="PF13855">
    <property type="entry name" value="LRR_8"/>
    <property type="match status" value="1"/>
</dbReference>
<evidence type="ECO:0000256" key="13">
    <source>
        <dbReference type="SAM" id="SignalP"/>
    </source>
</evidence>
<dbReference type="PANTHER" id="PTHR24365">
    <property type="entry name" value="TOLL-LIKE RECEPTOR"/>
    <property type="match status" value="1"/>
</dbReference>
<keyword evidence="3" id="KW-0433">Leucine-rich repeat</keyword>
<dbReference type="InterPro" id="IPR000157">
    <property type="entry name" value="TIR_dom"/>
</dbReference>
<dbReference type="Proteomes" id="UP000030765">
    <property type="component" value="Unassembled WGS sequence"/>
</dbReference>
<comment type="similarity">
    <text evidence="2">Belongs to the Toll-like receptor family.</text>
</comment>
<evidence type="ECO:0000256" key="3">
    <source>
        <dbReference type="ARBA" id="ARBA00022614"/>
    </source>
</evidence>
<dbReference type="SMART" id="SM00013">
    <property type="entry name" value="LRRNT"/>
    <property type="match status" value="1"/>
</dbReference>
<dbReference type="PRINTS" id="PR00019">
    <property type="entry name" value="LEURICHRPT"/>
</dbReference>
<keyword evidence="4 12" id="KW-0812">Transmembrane</keyword>
<evidence type="ECO:0000256" key="4">
    <source>
        <dbReference type="ARBA" id="ARBA00022692"/>
    </source>
</evidence>
<evidence type="ECO:0000256" key="6">
    <source>
        <dbReference type="ARBA" id="ARBA00022737"/>
    </source>
</evidence>
<keyword evidence="5 13" id="KW-0732">Signal</keyword>
<dbReference type="Gene3D" id="3.80.10.10">
    <property type="entry name" value="Ribonuclease Inhibitor"/>
    <property type="match status" value="3"/>
</dbReference>
<dbReference type="InterPro" id="IPR032675">
    <property type="entry name" value="LRR_dom_sf"/>
</dbReference>
<dbReference type="OMA" id="RCSCFVR"/>
<dbReference type="EMBL" id="KE525369">
    <property type="protein sequence ID" value="KFB52195.1"/>
    <property type="molecule type" value="Genomic_DNA"/>
</dbReference>
<dbReference type="InterPro" id="IPR035897">
    <property type="entry name" value="Toll_tir_struct_dom_sf"/>
</dbReference>
<keyword evidence="11" id="KW-0325">Glycoprotein</keyword>
<evidence type="ECO:0000256" key="1">
    <source>
        <dbReference type="ARBA" id="ARBA00004167"/>
    </source>
</evidence>
<feature type="transmembrane region" description="Helical" evidence="12">
    <location>
        <begin position="539"/>
        <end position="562"/>
    </location>
</feature>
<dbReference type="OrthoDB" id="1421090at2759"/>
<reference evidence="15 17" key="1">
    <citation type="journal article" date="2014" name="BMC Genomics">
        <title>Genome sequence of Anopheles sinensis provides insight into genetics basis of mosquito competence for malaria parasites.</title>
        <authorList>
            <person name="Zhou D."/>
            <person name="Zhang D."/>
            <person name="Ding G."/>
            <person name="Shi L."/>
            <person name="Hou Q."/>
            <person name="Ye Y."/>
            <person name="Xu Y."/>
            <person name="Zhou H."/>
            <person name="Xiong C."/>
            <person name="Li S."/>
            <person name="Yu J."/>
            <person name="Hong S."/>
            <person name="Yu X."/>
            <person name="Zou P."/>
            <person name="Chen C."/>
            <person name="Chang X."/>
            <person name="Wang W."/>
            <person name="Lv Y."/>
            <person name="Sun Y."/>
            <person name="Ma L."/>
            <person name="Shen B."/>
            <person name="Zhu C."/>
        </authorList>
    </citation>
    <scope>NUCLEOTIDE SEQUENCE [LARGE SCALE GENOMIC DNA]</scope>
</reference>
<gene>
    <name evidence="15" type="ORF">ZHAS_00020302</name>
</gene>
<dbReference type="InterPro" id="IPR000372">
    <property type="entry name" value="LRRNT"/>
</dbReference>
<feature type="chain" id="PRO_5001785294" evidence="13">
    <location>
        <begin position="23"/>
        <end position="815"/>
    </location>
</feature>
<keyword evidence="10" id="KW-0675">Receptor</keyword>